<dbReference type="STRING" id="988801.SAMN05216522_1049"/>
<evidence type="ECO:0000256" key="1">
    <source>
        <dbReference type="ARBA" id="ARBA00022529"/>
    </source>
</evidence>
<keyword evidence="4" id="KW-1185">Reference proteome</keyword>
<organism evidence="3 4">
    <name type="scientific">Rosenbergiella nectarea</name>
    <dbReference type="NCBI Taxonomy" id="988801"/>
    <lineage>
        <taxon>Bacteria</taxon>
        <taxon>Pseudomonadati</taxon>
        <taxon>Pseudomonadota</taxon>
        <taxon>Gammaproteobacteria</taxon>
        <taxon>Enterobacterales</taxon>
        <taxon>Erwiniaceae</taxon>
        <taxon>Rosenbergiella</taxon>
    </lineage>
</organism>
<keyword evidence="1" id="KW-0929">Antimicrobial</keyword>
<dbReference type="GO" id="GO:0003796">
    <property type="term" value="F:lysozyme activity"/>
    <property type="evidence" value="ECO:0007669"/>
    <property type="project" value="InterPro"/>
</dbReference>
<evidence type="ECO:0000256" key="2">
    <source>
        <dbReference type="ARBA" id="ARBA00022638"/>
    </source>
</evidence>
<name>A0A1H9GZF7_9GAMM</name>
<evidence type="ECO:0000313" key="3">
    <source>
        <dbReference type="EMBL" id="SEQ55434.1"/>
    </source>
</evidence>
<dbReference type="InterPro" id="IPR023347">
    <property type="entry name" value="Lysozyme_dom_sf"/>
</dbReference>
<dbReference type="Proteomes" id="UP000242515">
    <property type="component" value="Unassembled WGS sequence"/>
</dbReference>
<dbReference type="EMBL" id="FOGC01000004">
    <property type="protein sequence ID" value="SEQ55434.1"/>
    <property type="molecule type" value="Genomic_DNA"/>
</dbReference>
<keyword evidence="2" id="KW-0081">Bacteriolytic enzyme</keyword>
<proteinExistence type="predicted"/>
<accession>A0A1H9GZF7</accession>
<dbReference type="GO" id="GO:0042742">
    <property type="term" value="P:defense response to bacterium"/>
    <property type="evidence" value="ECO:0007669"/>
    <property type="project" value="UniProtKB-KW"/>
</dbReference>
<dbReference type="CDD" id="cd16903">
    <property type="entry name" value="pesticin_lyz-like"/>
    <property type="match status" value="1"/>
</dbReference>
<dbReference type="GO" id="GO:0031640">
    <property type="term" value="P:killing of cells of another organism"/>
    <property type="evidence" value="ECO:0007669"/>
    <property type="project" value="UniProtKB-KW"/>
</dbReference>
<dbReference type="OrthoDB" id="6517886at2"/>
<dbReference type="RefSeq" id="WP_092674301.1">
    <property type="nucleotide sequence ID" value="NZ_FOGC01000004.1"/>
</dbReference>
<reference evidence="4" key="1">
    <citation type="submission" date="2016-10" db="EMBL/GenBank/DDBJ databases">
        <authorList>
            <person name="Varghese N."/>
            <person name="Submissions S."/>
        </authorList>
    </citation>
    <scope>NUCLEOTIDE SEQUENCE [LARGE SCALE GENOMIC DNA]</scope>
    <source>
        <strain evidence="4">8N4</strain>
    </source>
</reference>
<evidence type="ECO:0000313" key="4">
    <source>
        <dbReference type="Proteomes" id="UP000242515"/>
    </source>
</evidence>
<dbReference type="Gene3D" id="1.10.530.40">
    <property type="match status" value="1"/>
</dbReference>
<gene>
    <name evidence="3" type="ORF">SAMN05216522_1049</name>
</gene>
<sequence length="202" mass="23038">MLEPLEGKLTFRAEGNNIKGNHGYSRVIHWPGSAKLCTSTKSKSGVTIGRGYDMSNRTSQVIINDLRNAGIDIEQVKKISLAAGKHNCDALYFVSKYRDEIGEISEEQQLKLFKITYPYYVNDSVRFYKKYCSGDALEWNKLGSKIKDVFIDMKYQGAISNSDVKYFERNDIDEVVAFISSSPYLLTFENGRGRIKYLRRGL</sequence>
<protein>
    <submittedName>
        <fullName evidence="3">Toxin homologue of phage lysozyme</fullName>
    </submittedName>
</protein>
<dbReference type="AlphaFoldDB" id="A0A1H9GZF7"/>